<feature type="domain" description="Fe2OG dioxygenase" evidence="5">
    <location>
        <begin position="224"/>
        <end position="340"/>
    </location>
</feature>
<dbReference type="GO" id="GO:0006307">
    <property type="term" value="P:DNA alkylation repair"/>
    <property type="evidence" value="ECO:0007669"/>
    <property type="project" value="InterPro"/>
</dbReference>
<feature type="domain" description="GRF-type" evidence="6">
    <location>
        <begin position="350"/>
        <end position="393"/>
    </location>
</feature>
<evidence type="ECO:0000256" key="2">
    <source>
        <dbReference type="ARBA" id="ARBA00022771"/>
    </source>
</evidence>
<dbReference type="InterPro" id="IPR027450">
    <property type="entry name" value="AlkB-like"/>
</dbReference>
<sequence>METEDIIKELAESYPSVPKDTLLELLLVCNGSKSSTESLIIDSLGLPPKKRKLDKPKYQSSISGLFQNSKRGKPSTTIQHAVRPFTNPGSIRQRTQVIQLFDPDDVSEHLAPYASLHRSFLPTELSNNLLRHLMSQTSKLSENEFYLFGQLCKSDHATGVFSDKKVNGKSSSEYVYNGQKVGHHNYTDLIKEVSKLAETFVNEKVIPHQKALPFQQVDSDRKWKGERCVVNYYENGASHLDWHSDRLSHIGPHNFVISISLGATREFRLRRNYNNRAQTEAEEKMPTTIYSISLPHNSMLIMHPGCQEEFKHCVQALNRPFENNPISGSARFNLTFRYFPPYFYDNCPKCNCGMSMTLRRSFKEVKSRGRYFWTCENTYQNKPCGTFHWADFNNADGHWVYDENLDGGKVSEWFAPDDLPKIKMKEKERAEKGFSVGSTDLLGVDDIYQ</sequence>
<accession>A0A9P0QUQ8</accession>
<dbReference type="InterPro" id="IPR010666">
    <property type="entry name" value="Znf_GRF"/>
</dbReference>
<organism evidence="7 8">
    <name type="scientific">[Candida] railenensis</name>
    <dbReference type="NCBI Taxonomy" id="45579"/>
    <lineage>
        <taxon>Eukaryota</taxon>
        <taxon>Fungi</taxon>
        <taxon>Dikarya</taxon>
        <taxon>Ascomycota</taxon>
        <taxon>Saccharomycotina</taxon>
        <taxon>Pichiomycetes</taxon>
        <taxon>Debaryomycetaceae</taxon>
        <taxon>Kurtzmaniella</taxon>
    </lineage>
</organism>
<keyword evidence="8" id="KW-1185">Reference proteome</keyword>
<dbReference type="PANTHER" id="PTHR31212">
    <property type="entry name" value="ALPHA-KETOGLUTARATE-DEPENDENT DIOXYGENASE ALKB HOMOLOG 3"/>
    <property type="match status" value="1"/>
</dbReference>
<dbReference type="InterPro" id="IPR032854">
    <property type="entry name" value="ALKBH3"/>
</dbReference>
<evidence type="ECO:0000259" key="6">
    <source>
        <dbReference type="PROSITE" id="PS51999"/>
    </source>
</evidence>
<keyword evidence="3" id="KW-0862">Zinc</keyword>
<evidence type="ECO:0000313" key="7">
    <source>
        <dbReference type="EMBL" id="CAH2354970.1"/>
    </source>
</evidence>
<dbReference type="InterPro" id="IPR037151">
    <property type="entry name" value="AlkB-like_sf"/>
</dbReference>
<gene>
    <name evidence="7" type="ORF">CLIB1423_20S01046</name>
</gene>
<protein>
    <recommendedName>
        <fullName evidence="9">Fe2OG dioxygenase domain-containing protein</fullName>
    </recommendedName>
</protein>
<name>A0A9P0QUQ8_9ASCO</name>
<evidence type="ECO:0008006" key="9">
    <source>
        <dbReference type="Google" id="ProtNLM"/>
    </source>
</evidence>
<comment type="caution">
    <text evidence="7">The sequence shown here is derived from an EMBL/GenBank/DDBJ whole genome shotgun (WGS) entry which is preliminary data.</text>
</comment>
<keyword evidence="2 4" id="KW-0863">Zinc-finger</keyword>
<reference evidence="7" key="1">
    <citation type="submission" date="2022-03" db="EMBL/GenBank/DDBJ databases">
        <authorList>
            <person name="Legras J.-L."/>
            <person name="Devillers H."/>
            <person name="Grondin C."/>
        </authorList>
    </citation>
    <scope>NUCLEOTIDE SEQUENCE</scope>
    <source>
        <strain evidence="7">CLIB 1423</strain>
    </source>
</reference>
<dbReference type="EMBL" id="CAKXYY010000020">
    <property type="protein sequence ID" value="CAH2354970.1"/>
    <property type="molecule type" value="Genomic_DNA"/>
</dbReference>
<evidence type="ECO:0000313" key="8">
    <source>
        <dbReference type="Proteomes" id="UP000837801"/>
    </source>
</evidence>
<dbReference type="OrthoDB" id="545910at2759"/>
<dbReference type="InterPro" id="IPR005123">
    <property type="entry name" value="Oxoglu/Fe-dep_dioxygenase_dom"/>
</dbReference>
<evidence type="ECO:0000256" key="1">
    <source>
        <dbReference type="ARBA" id="ARBA00022723"/>
    </source>
</evidence>
<dbReference type="PANTHER" id="PTHR31212:SF4">
    <property type="entry name" value="ALPHA-KETOGLUTARATE-DEPENDENT DIOXYGENASE ALKB HOMOLOG 3"/>
    <property type="match status" value="1"/>
</dbReference>
<dbReference type="Gene3D" id="2.60.120.590">
    <property type="entry name" value="Alpha-ketoglutarate-dependent dioxygenase AlkB-like"/>
    <property type="match status" value="1"/>
</dbReference>
<dbReference type="GO" id="GO:0051213">
    <property type="term" value="F:dioxygenase activity"/>
    <property type="evidence" value="ECO:0007669"/>
    <property type="project" value="InterPro"/>
</dbReference>
<proteinExistence type="predicted"/>
<evidence type="ECO:0000256" key="3">
    <source>
        <dbReference type="ARBA" id="ARBA00022833"/>
    </source>
</evidence>
<dbReference type="AlphaFoldDB" id="A0A9P0QUQ8"/>
<evidence type="ECO:0000259" key="5">
    <source>
        <dbReference type="PROSITE" id="PS51471"/>
    </source>
</evidence>
<dbReference type="Proteomes" id="UP000837801">
    <property type="component" value="Unassembled WGS sequence"/>
</dbReference>
<keyword evidence="1" id="KW-0479">Metal-binding</keyword>
<dbReference type="Pfam" id="PF13532">
    <property type="entry name" value="2OG-FeII_Oxy_2"/>
    <property type="match status" value="1"/>
</dbReference>
<dbReference type="GO" id="GO:0008270">
    <property type="term" value="F:zinc ion binding"/>
    <property type="evidence" value="ECO:0007669"/>
    <property type="project" value="UniProtKB-KW"/>
</dbReference>
<dbReference type="SUPFAM" id="SSF51197">
    <property type="entry name" value="Clavaminate synthase-like"/>
    <property type="match status" value="1"/>
</dbReference>
<dbReference type="PROSITE" id="PS51999">
    <property type="entry name" value="ZF_GRF"/>
    <property type="match status" value="1"/>
</dbReference>
<evidence type="ECO:0000256" key="4">
    <source>
        <dbReference type="PROSITE-ProRule" id="PRU01343"/>
    </source>
</evidence>
<dbReference type="PROSITE" id="PS51471">
    <property type="entry name" value="FE2OG_OXY"/>
    <property type="match status" value="1"/>
</dbReference>